<keyword evidence="7" id="KW-1185">Reference proteome</keyword>
<accession>A0A7W9CFV0</accession>
<feature type="transmembrane region" description="Helical" evidence="5">
    <location>
        <begin position="94"/>
        <end position="116"/>
    </location>
</feature>
<dbReference type="EMBL" id="JACHOR010000001">
    <property type="protein sequence ID" value="MBB5744893.1"/>
    <property type="molecule type" value="Genomic_DNA"/>
</dbReference>
<dbReference type="RefSeq" id="WP_183211844.1">
    <property type="nucleotide sequence ID" value="NZ_JACHOR010000001.1"/>
</dbReference>
<evidence type="ECO:0000256" key="3">
    <source>
        <dbReference type="ARBA" id="ARBA00022989"/>
    </source>
</evidence>
<dbReference type="InterPro" id="IPR032808">
    <property type="entry name" value="DoxX"/>
</dbReference>
<evidence type="ECO:0000313" key="7">
    <source>
        <dbReference type="Proteomes" id="UP000545037"/>
    </source>
</evidence>
<comment type="subcellular location">
    <subcellularLocation>
        <location evidence="1">Membrane</location>
        <topology evidence="1">Multi-pass membrane protein</topology>
    </subcellularLocation>
</comment>
<dbReference type="Proteomes" id="UP000545037">
    <property type="component" value="Unassembled WGS sequence"/>
</dbReference>
<comment type="caution">
    <text evidence="6">The sequence shown here is derived from an EMBL/GenBank/DDBJ whole genome shotgun (WGS) entry which is preliminary data.</text>
</comment>
<dbReference type="AlphaFoldDB" id="A0A7W9CFV0"/>
<reference evidence="6 7" key="1">
    <citation type="submission" date="2020-08" db="EMBL/GenBank/DDBJ databases">
        <title>Genomic Encyclopedia of Type Strains, Phase IV (KMG-IV): sequencing the most valuable type-strain genomes for metagenomic binning, comparative biology and taxonomic classification.</title>
        <authorList>
            <person name="Goeker M."/>
        </authorList>
    </citation>
    <scope>NUCLEOTIDE SEQUENCE [LARGE SCALE GENOMIC DNA]</scope>
    <source>
        <strain evidence="6 7">DSM 4737</strain>
    </source>
</reference>
<evidence type="ECO:0000256" key="2">
    <source>
        <dbReference type="ARBA" id="ARBA00022692"/>
    </source>
</evidence>
<gene>
    <name evidence="6" type="ORF">GGR13_000465</name>
</gene>
<evidence type="ECO:0000256" key="1">
    <source>
        <dbReference type="ARBA" id="ARBA00004141"/>
    </source>
</evidence>
<feature type="transmembrane region" description="Helical" evidence="5">
    <location>
        <begin position="66"/>
        <end position="87"/>
    </location>
</feature>
<evidence type="ECO:0000313" key="6">
    <source>
        <dbReference type="EMBL" id="MBB5744893.1"/>
    </source>
</evidence>
<evidence type="ECO:0000256" key="4">
    <source>
        <dbReference type="ARBA" id="ARBA00023136"/>
    </source>
</evidence>
<feature type="transmembrane region" description="Helical" evidence="5">
    <location>
        <begin position="122"/>
        <end position="139"/>
    </location>
</feature>
<organism evidence="6 7">
    <name type="scientific">Brevundimonas variabilis</name>
    <dbReference type="NCBI Taxonomy" id="74312"/>
    <lineage>
        <taxon>Bacteria</taxon>
        <taxon>Pseudomonadati</taxon>
        <taxon>Pseudomonadota</taxon>
        <taxon>Alphaproteobacteria</taxon>
        <taxon>Caulobacterales</taxon>
        <taxon>Caulobacteraceae</taxon>
        <taxon>Brevundimonas</taxon>
    </lineage>
</organism>
<feature type="transmembrane region" description="Helical" evidence="5">
    <location>
        <begin position="25"/>
        <end position="46"/>
    </location>
</feature>
<keyword evidence="4 5" id="KW-0472">Membrane</keyword>
<name>A0A7W9CFV0_9CAUL</name>
<proteinExistence type="predicted"/>
<evidence type="ECO:0000256" key="5">
    <source>
        <dbReference type="SAM" id="Phobius"/>
    </source>
</evidence>
<keyword evidence="2 5" id="KW-0812">Transmembrane</keyword>
<dbReference type="GO" id="GO:0016020">
    <property type="term" value="C:membrane"/>
    <property type="evidence" value="ECO:0007669"/>
    <property type="project" value="UniProtKB-SubCell"/>
</dbReference>
<keyword evidence="3 5" id="KW-1133">Transmembrane helix</keyword>
<dbReference type="Pfam" id="PF13564">
    <property type="entry name" value="DoxX_2"/>
    <property type="match status" value="1"/>
</dbReference>
<sequence>MATLCQNATTPRTARARQARDFTNLALWTFQGWIAMFFVAAGYAKLTEPMDNLALLLDWPEKVSLSLVRGVGIVEIVLALGMLMPLFSWKIGRWPLLVSAAGLVALQTVMLGVHIIGADVSLVITNVLLLAITIPVLLGRRPPC</sequence>
<protein>
    <submittedName>
        <fullName evidence="6">Putative membrane protein</fullName>
    </submittedName>
</protein>